<protein>
    <submittedName>
        <fullName evidence="3">IS110 family transposase</fullName>
    </submittedName>
</protein>
<dbReference type="InterPro" id="IPR036291">
    <property type="entry name" value="NAD(P)-bd_dom_sf"/>
</dbReference>
<dbReference type="Proteomes" id="UP001233164">
    <property type="component" value="Unassembled WGS sequence"/>
</dbReference>
<evidence type="ECO:0000259" key="1">
    <source>
        <dbReference type="Pfam" id="PF01548"/>
    </source>
</evidence>
<accession>A0ABT7RVU8</accession>
<reference evidence="3 4" key="1">
    <citation type="submission" date="2023-06" db="EMBL/GenBank/DDBJ databases">
        <title>Rhodococcus indonesiensis sp. nov a new member of the Rhodococcus ruber lineage isolated from a sediment of neutral hot spring.</title>
        <authorList>
            <person name="Kusuma A.B."/>
            <person name="Fenylestari G."/>
            <person name="Ammar F."/>
            <person name="Nouioui I."/>
            <person name="Goodfellow M."/>
        </authorList>
    </citation>
    <scope>NUCLEOTIDE SEQUENCE [LARGE SCALE GENOMIC DNA]</scope>
    <source>
        <strain evidence="3 4">CSLK01-03</strain>
    </source>
</reference>
<organism evidence="3 4">
    <name type="scientific">Rhodococcus indonesiensis</name>
    <dbReference type="NCBI Taxonomy" id="3055869"/>
    <lineage>
        <taxon>Bacteria</taxon>
        <taxon>Bacillati</taxon>
        <taxon>Actinomycetota</taxon>
        <taxon>Actinomycetes</taxon>
        <taxon>Mycobacteriales</taxon>
        <taxon>Nocardiaceae</taxon>
        <taxon>Rhodococcus</taxon>
    </lineage>
</organism>
<keyword evidence="4" id="KW-1185">Reference proteome</keyword>
<gene>
    <name evidence="3" type="ORF">QT969_25820</name>
</gene>
<dbReference type="Pfam" id="PF02371">
    <property type="entry name" value="Transposase_20"/>
    <property type="match status" value="1"/>
</dbReference>
<name>A0ABT7RVU8_9NOCA</name>
<proteinExistence type="predicted"/>
<dbReference type="Pfam" id="PF01548">
    <property type="entry name" value="DEDD_Tnp_IS110"/>
    <property type="match status" value="1"/>
</dbReference>
<dbReference type="InterPro" id="IPR047650">
    <property type="entry name" value="Transpos_IS110"/>
</dbReference>
<dbReference type="PANTHER" id="PTHR33055">
    <property type="entry name" value="TRANSPOSASE FOR INSERTION SEQUENCE ELEMENT IS1111A"/>
    <property type="match status" value="1"/>
</dbReference>
<comment type="caution">
    <text evidence="3">The sequence shown here is derived from an EMBL/GenBank/DDBJ whole genome shotgun (WGS) entry which is preliminary data.</text>
</comment>
<dbReference type="InterPro" id="IPR002525">
    <property type="entry name" value="Transp_IS110-like_N"/>
</dbReference>
<evidence type="ECO:0000313" key="3">
    <source>
        <dbReference type="EMBL" id="MDM7491701.1"/>
    </source>
</evidence>
<dbReference type="RefSeq" id="WP_289382601.1">
    <property type="nucleotide sequence ID" value="NZ_JAUBOF010000230.1"/>
</dbReference>
<evidence type="ECO:0000259" key="2">
    <source>
        <dbReference type="Pfam" id="PF02371"/>
    </source>
</evidence>
<feature type="domain" description="Transposase IS116/IS110/IS902 C-terminal" evidence="2">
    <location>
        <begin position="239"/>
        <end position="316"/>
    </location>
</feature>
<dbReference type="SUPFAM" id="SSF51735">
    <property type="entry name" value="NAD(P)-binding Rossmann-fold domains"/>
    <property type="match status" value="1"/>
</dbReference>
<evidence type="ECO:0000313" key="4">
    <source>
        <dbReference type="Proteomes" id="UP001233164"/>
    </source>
</evidence>
<feature type="domain" description="Transposase IS110-like N-terminal" evidence="1">
    <location>
        <begin position="14"/>
        <end position="159"/>
    </location>
</feature>
<sequence length="355" mass="38333">MTETPAAVSLTVYAGIDTHKHTHHVALVDALGRRRGDREFPTTATGHRQLLAWITGGGTVARVGIEGTGSYGASVATTLRTAGLEVVEVDRPDRRARRTHGKSDPLDAYAAATAALTGRASTVPKTHDGDVEAIRFLRNARRSAVKARAEALTQLQATVVTAPEPVRDRLRPLSPTALTTTCAGLRPGPVVPGDPTAAVETALRSLARRILDLTDEERTLHAHLEALVAHTAPDLLDRMGIGVETAAQLLITVGDNPHRIRTEAAFAHLCGAAPIPASSGRTHRHRLHRGGDRQANRALYIIVITRLAHDRRTRDYAARRTAEGKTRREIIRCLKRAVAREVFRLLTTTGDPTSP</sequence>
<dbReference type="PANTHER" id="PTHR33055:SF16">
    <property type="entry name" value="TRANSPOSASE FOR INSERTION SEQUENCE ELEMENT IS1547"/>
    <property type="match status" value="1"/>
</dbReference>
<dbReference type="InterPro" id="IPR003346">
    <property type="entry name" value="Transposase_20"/>
</dbReference>
<dbReference type="NCBIfam" id="NF033542">
    <property type="entry name" value="transpos_IS110"/>
    <property type="match status" value="1"/>
</dbReference>
<dbReference type="EMBL" id="JAUBOF010000230">
    <property type="protein sequence ID" value="MDM7491701.1"/>
    <property type="molecule type" value="Genomic_DNA"/>
</dbReference>